<proteinExistence type="predicted"/>
<sequence>MTAGPALLQSTTGTPFADRKGSSPPSSGGGHQVSSSRTLTPSLLFLYCCSTPNATATATVTSAALAVWK</sequence>
<dbReference type="Proteomes" id="UP000019149">
    <property type="component" value="Unassembled WGS sequence"/>
</dbReference>
<comment type="caution">
    <text evidence="2">The sequence shown here is derived from an EMBL/GenBank/DDBJ whole genome shotgun (WGS) entry which is preliminary data.</text>
</comment>
<dbReference type="KEGG" id="egl:EGR_07092"/>
<organism evidence="2 3">
    <name type="scientific">Echinococcus granulosus</name>
    <name type="common">Hydatid tapeworm</name>
    <dbReference type="NCBI Taxonomy" id="6210"/>
    <lineage>
        <taxon>Eukaryota</taxon>
        <taxon>Metazoa</taxon>
        <taxon>Spiralia</taxon>
        <taxon>Lophotrochozoa</taxon>
        <taxon>Platyhelminthes</taxon>
        <taxon>Cestoda</taxon>
        <taxon>Eucestoda</taxon>
        <taxon>Cyclophyllidea</taxon>
        <taxon>Taeniidae</taxon>
        <taxon>Echinococcus</taxon>
        <taxon>Echinococcus granulosus group</taxon>
    </lineage>
</organism>
<gene>
    <name evidence="2" type="ORF">EGR_07092</name>
</gene>
<dbReference type="RefSeq" id="XP_024349268.1">
    <property type="nucleotide sequence ID" value="XM_024496341.1"/>
</dbReference>
<dbReference type="AlphaFoldDB" id="W6UIW1"/>
<evidence type="ECO:0000256" key="1">
    <source>
        <dbReference type="SAM" id="MobiDB-lite"/>
    </source>
</evidence>
<evidence type="ECO:0000313" key="3">
    <source>
        <dbReference type="Proteomes" id="UP000019149"/>
    </source>
</evidence>
<feature type="region of interest" description="Disordered" evidence="1">
    <location>
        <begin position="1"/>
        <end position="36"/>
    </location>
</feature>
<reference evidence="2 3" key="1">
    <citation type="journal article" date="2013" name="Nat. Genet.">
        <title>The genome of the hydatid tapeworm Echinococcus granulosus.</title>
        <authorList>
            <person name="Zheng H."/>
            <person name="Zhang W."/>
            <person name="Zhang L."/>
            <person name="Zhang Z."/>
            <person name="Li J."/>
            <person name="Lu G."/>
            <person name="Zhu Y."/>
            <person name="Wang Y."/>
            <person name="Huang Y."/>
            <person name="Liu J."/>
            <person name="Kang H."/>
            <person name="Chen J."/>
            <person name="Wang L."/>
            <person name="Chen A."/>
            <person name="Yu S."/>
            <person name="Gao Z."/>
            <person name="Jin L."/>
            <person name="Gu W."/>
            <person name="Wang Z."/>
            <person name="Zhao L."/>
            <person name="Shi B."/>
            <person name="Wen H."/>
            <person name="Lin R."/>
            <person name="Jones M.K."/>
            <person name="Brejova B."/>
            <person name="Vinar T."/>
            <person name="Zhao G."/>
            <person name="McManus D.P."/>
            <person name="Chen Z."/>
            <person name="Zhou Y."/>
            <person name="Wang S."/>
        </authorList>
    </citation>
    <scope>NUCLEOTIDE SEQUENCE [LARGE SCALE GENOMIC DNA]</scope>
</reference>
<feature type="compositionally biased region" description="Low complexity" evidence="1">
    <location>
        <begin position="22"/>
        <end position="36"/>
    </location>
</feature>
<dbReference type="EMBL" id="APAU02000069">
    <property type="protein sequence ID" value="EUB58072.1"/>
    <property type="molecule type" value="Genomic_DNA"/>
</dbReference>
<dbReference type="GeneID" id="36342807"/>
<evidence type="ECO:0000313" key="2">
    <source>
        <dbReference type="EMBL" id="EUB58072.1"/>
    </source>
</evidence>
<accession>W6UIW1</accession>
<dbReference type="CTD" id="36342807"/>
<keyword evidence="3" id="KW-1185">Reference proteome</keyword>
<name>W6UIW1_ECHGR</name>
<protein>
    <submittedName>
        <fullName evidence="2">Uncharacterized protein</fullName>
    </submittedName>
</protein>